<organism evidence="2 3">
    <name type="scientific">Helianthus annuus</name>
    <name type="common">Common sunflower</name>
    <dbReference type="NCBI Taxonomy" id="4232"/>
    <lineage>
        <taxon>Eukaryota</taxon>
        <taxon>Viridiplantae</taxon>
        <taxon>Streptophyta</taxon>
        <taxon>Embryophyta</taxon>
        <taxon>Tracheophyta</taxon>
        <taxon>Spermatophyta</taxon>
        <taxon>Magnoliopsida</taxon>
        <taxon>eudicotyledons</taxon>
        <taxon>Gunneridae</taxon>
        <taxon>Pentapetalae</taxon>
        <taxon>asterids</taxon>
        <taxon>campanulids</taxon>
        <taxon>Asterales</taxon>
        <taxon>Asteraceae</taxon>
        <taxon>Asteroideae</taxon>
        <taxon>Heliantheae alliance</taxon>
        <taxon>Heliantheae</taxon>
        <taxon>Helianthus</taxon>
    </lineage>
</organism>
<keyword evidence="1" id="KW-0472">Membrane</keyword>
<reference evidence="2" key="2">
    <citation type="submission" date="2020-06" db="EMBL/GenBank/DDBJ databases">
        <title>Helianthus annuus Genome sequencing and assembly Release 2.</title>
        <authorList>
            <person name="Gouzy J."/>
            <person name="Langlade N."/>
            <person name="Munos S."/>
        </authorList>
    </citation>
    <scope>NUCLEOTIDE SEQUENCE</scope>
    <source>
        <tissue evidence="2">Leaves</tissue>
    </source>
</reference>
<keyword evidence="1" id="KW-1133">Transmembrane helix</keyword>
<comment type="caution">
    <text evidence="2">The sequence shown here is derived from an EMBL/GenBank/DDBJ whole genome shotgun (WGS) entry which is preliminary data.</text>
</comment>
<dbReference type="EMBL" id="MNCJ02000324">
    <property type="protein sequence ID" value="KAF5790312.1"/>
    <property type="molecule type" value="Genomic_DNA"/>
</dbReference>
<sequence length="79" mass="8863">MSRQASNVEAAANEMLYGCGGTRLKRFNRAKSGESVPFLLLLYFYFSFLVGSFSLHWGQCHIQVWGGETSVLVCVVYSF</sequence>
<name>A0A9K3N7U7_HELAN</name>
<evidence type="ECO:0000313" key="2">
    <source>
        <dbReference type="EMBL" id="KAF5790312.1"/>
    </source>
</evidence>
<dbReference type="Proteomes" id="UP000215914">
    <property type="component" value="Unassembled WGS sequence"/>
</dbReference>
<reference evidence="2" key="1">
    <citation type="journal article" date="2017" name="Nature">
        <title>The sunflower genome provides insights into oil metabolism, flowering and Asterid evolution.</title>
        <authorList>
            <person name="Badouin H."/>
            <person name="Gouzy J."/>
            <person name="Grassa C.J."/>
            <person name="Murat F."/>
            <person name="Staton S.E."/>
            <person name="Cottret L."/>
            <person name="Lelandais-Briere C."/>
            <person name="Owens G.L."/>
            <person name="Carrere S."/>
            <person name="Mayjonade B."/>
            <person name="Legrand L."/>
            <person name="Gill N."/>
            <person name="Kane N.C."/>
            <person name="Bowers J.E."/>
            <person name="Hubner S."/>
            <person name="Bellec A."/>
            <person name="Berard A."/>
            <person name="Berges H."/>
            <person name="Blanchet N."/>
            <person name="Boniface M.C."/>
            <person name="Brunel D."/>
            <person name="Catrice O."/>
            <person name="Chaidir N."/>
            <person name="Claudel C."/>
            <person name="Donnadieu C."/>
            <person name="Faraut T."/>
            <person name="Fievet G."/>
            <person name="Helmstetter N."/>
            <person name="King M."/>
            <person name="Knapp S.J."/>
            <person name="Lai Z."/>
            <person name="Le Paslier M.C."/>
            <person name="Lippi Y."/>
            <person name="Lorenzon L."/>
            <person name="Mandel J.R."/>
            <person name="Marage G."/>
            <person name="Marchand G."/>
            <person name="Marquand E."/>
            <person name="Bret-Mestries E."/>
            <person name="Morien E."/>
            <person name="Nambeesan S."/>
            <person name="Nguyen T."/>
            <person name="Pegot-Espagnet P."/>
            <person name="Pouilly N."/>
            <person name="Raftis F."/>
            <person name="Sallet E."/>
            <person name="Schiex T."/>
            <person name="Thomas J."/>
            <person name="Vandecasteele C."/>
            <person name="Vares D."/>
            <person name="Vear F."/>
            <person name="Vautrin S."/>
            <person name="Crespi M."/>
            <person name="Mangin B."/>
            <person name="Burke J.M."/>
            <person name="Salse J."/>
            <person name="Munos S."/>
            <person name="Vincourt P."/>
            <person name="Rieseberg L.H."/>
            <person name="Langlade N.B."/>
        </authorList>
    </citation>
    <scope>NUCLEOTIDE SEQUENCE</scope>
    <source>
        <tissue evidence="2">Leaves</tissue>
    </source>
</reference>
<accession>A0A9K3N7U7</accession>
<protein>
    <submittedName>
        <fullName evidence="2">Uncharacterized protein</fullName>
    </submittedName>
</protein>
<keyword evidence="3" id="KW-1185">Reference proteome</keyword>
<feature type="transmembrane region" description="Helical" evidence="1">
    <location>
        <begin position="36"/>
        <end position="57"/>
    </location>
</feature>
<proteinExistence type="predicted"/>
<gene>
    <name evidence="2" type="ORF">HanXRQr2_Chr09g0381701</name>
</gene>
<dbReference type="Gramene" id="mRNA:HanXRQr2_Chr09g0381701">
    <property type="protein sequence ID" value="CDS:HanXRQr2_Chr09g0381701.1"/>
    <property type="gene ID" value="HanXRQr2_Chr09g0381701"/>
</dbReference>
<evidence type="ECO:0000313" key="3">
    <source>
        <dbReference type="Proteomes" id="UP000215914"/>
    </source>
</evidence>
<keyword evidence="1" id="KW-0812">Transmembrane</keyword>
<evidence type="ECO:0000256" key="1">
    <source>
        <dbReference type="SAM" id="Phobius"/>
    </source>
</evidence>
<dbReference type="AlphaFoldDB" id="A0A9K3N7U7"/>